<reference evidence="1 2" key="1">
    <citation type="submission" date="2023-08" db="EMBL/GenBank/DDBJ databases">
        <title>A Necator americanus chromosomal reference genome.</title>
        <authorList>
            <person name="Ilik V."/>
            <person name="Petrzelkova K.J."/>
            <person name="Pardy F."/>
            <person name="Fuh T."/>
            <person name="Niatou-Singa F.S."/>
            <person name="Gouil Q."/>
            <person name="Baker L."/>
            <person name="Ritchie M.E."/>
            <person name="Jex A.R."/>
            <person name="Gazzola D."/>
            <person name="Li H."/>
            <person name="Toshio Fujiwara R."/>
            <person name="Zhan B."/>
            <person name="Aroian R.V."/>
            <person name="Pafco B."/>
            <person name="Schwarz E.M."/>
        </authorList>
    </citation>
    <scope>NUCLEOTIDE SEQUENCE [LARGE SCALE GENOMIC DNA]</scope>
    <source>
        <strain evidence="1 2">Aroian</strain>
        <tissue evidence="1">Whole animal</tissue>
    </source>
</reference>
<evidence type="ECO:0000313" key="2">
    <source>
        <dbReference type="Proteomes" id="UP001303046"/>
    </source>
</evidence>
<keyword evidence="2" id="KW-1185">Reference proteome</keyword>
<dbReference type="EMBL" id="JAVFWL010000005">
    <property type="protein sequence ID" value="KAK6757717.1"/>
    <property type="molecule type" value="Genomic_DNA"/>
</dbReference>
<accession>A0ABR1E4V8</accession>
<comment type="caution">
    <text evidence="1">The sequence shown here is derived from an EMBL/GenBank/DDBJ whole genome shotgun (WGS) entry which is preliminary data.</text>
</comment>
<protein>
    <submittedName>
        <fullName evidence="1">Uncharacterized protein</fullName>
    </submittedName>
</protein>
<evidence type="ECO:0000313" key="1">
    <source>
        <dbReference type="EMBL" id="KAK6757717.1"/>
    </source>
</evidence>
<gene>
    <name evidence="1" type="primary">Necator_chrV.g20287</name>
    <name evidence="1" type="ORF">RB195_015495</name>
</gene>
<name>A0ABR1E4V8_NECAM</name>
<organism evidence="1 2">
    <name type="scientific">Necator americanus</name>
    <name type="common">Human hookworm</name>
    <dbReference type="NCBI Taxonomy" id="51031"/>
    <lineage>
        <taxon>Eukaryota</taxon>
        <taxon>Metazoa</taxon>
        <taxon>Ecdysozoa</taxon>
        <taxon>Nematoda</taxon>
        <taxon>Chromadorea</taxon>
        <taxon>Rhabditida</taxon>
        <taxon>Rhabditina</taxon>
        <taxon>Rhabditomorpha</taxon>
        <taxon>Strongyloidea</taxon>
        <taxon>Ancylostomatidae</taxon>
        <taxon>Bunostominae</taxon>
        <taxon>Necator</taxon>
    </lineage>
</organism>
<dbReference type="Proteomes" id="UP001303046">
    <property type="component" value="Unassembled WGS sequence"/>
</dbReference>
<sequence length="87" mass="9768">MRIGSVLVALEYSRSPTSDARVMEDSKVVARYDRESPAFVLNFLSDDYLIFSEVFTEGGKMPSIAAILINAYRFNVTRIGGEQWQGN</sequence>
<proteinExistence type="predicted"/>